<dbReference type="EMBL" id="JAQQWI010000015">
    <property type="protein sequence ID" value="KAK8013013.1"/>
    <property type="molecule type" value="Genomic_DNA"/>
</dbReference>
<reference evidence="5 6" key="1">
    <citation type="submission" date="2023-01" db="EMBL/GenBank/DDBJ databases">
        <title>Analysis of 21 Apiospora genomes using comparative genomics revels a genus with tremendous synthesis potential of carbohydrate active enzymes and secondary metabolites.</title>
        <authorList>
            <person name="Sorensen T."/>
        </authorList>
    </citation>
    <scope>NUCLEOTIDE SEQUENCE [LARGE SCALE GENOMIC DNA]</scope>
    <source>
        <strain evidence="5 6">CBS 20057</strain>
    </source>
</reference>
<evidence type="ECO:0000259" key="4">
    <source>
        <dbReference type="Pfam" id="PF14420"/>
    </source>
</evidence>
<protein>
    <recommendedName>
        <fullName evidence="4">Clr5 domain-containing protein</fullName>
    </recommendedName>
</protein>
<proteinExistence type="predicted"/>
<dbReference type="PANTHER" id="PTHR24198">
    <property type="entry name" value="ANKYRIN REPEAT AND PROTEIN KINASE DOMAIN-CONTAINING PROTEIN"/>
    <property type="match status" value="1"/>
</dbReference>
<dbReference type="SMART" id="SM00248">
    <property type="entry name" value="ANK"/>
    <property type="match status" value="12"/>
</dbReference>
<dbReference type="InterPro" id="IPR002110">
    <property type="entry name" value="Ankyrin_rpt"/>
</dbReference>
<evidence type="ECO:0000256" key="2">
    <source>
        <dbReference type="ARBA" id="ARBA00023043"/>
    </source>
</evidence>
<evidence type="ECO:0000313" key="5">
    <source>
        <dbReference type="EMBL" id="KAK8013013.1"/>
    </source>
</evidence>
<dbReference type="PROSITE" id="PS50297">
    <property type="entry name" value="ANK_REP_REGION"/>
    <property type="match status" value="2"/>
</dbReference>
<feature type="repeat" description="ANK" evidence="3">
    <location>
        <begin position="1119"/>
        <end position="1145"/>
    </location>
</feature>
<keyword evidence="6" id="KW-1185">Reference proteome</keyword>
<name>A0ABR1RIR5_9PEZI</name>
<dbReference type="SUPFAM" id="SSF48403">
    <property type="entry name" value="Ankyrin repeat"/>
    <property type="match status" value="2"/>
</dbReference>
<gene>
    <name evidence="5" type="ORF">PG991_010388</name>
</gene>
<keyword evidence="2 3" id="KW-0040">ANK repeat</keyword>
<dbReference type="InterPro" id="IPR025676">
    <property type="entry name" value="Clr5_dom"/>
</dbReference>
<organism evidence="5 6">
    <name type="scientific">Apiospora marii</name>
    <dbReference type="NCBI Taxonomy" id="335849"/>
    <lineage>
        <taxon>Eukaryota</taxon>
        <taxon>Fungi</taxon>
        <taxon>Dikarya</taxon>
        <taxon>Ascomycota</taxon>
        <taxon>Pezizomycotina</taxon>
        <taxon>Sordariomycetes</taxon>
        <taxon>Xylariomycetidae</taxon>
        <taxon>Amphisphaeriales</taxon>
        <taxon>Apiosporaceae</taxon>
        <taxon>Apiospora</taxon>
    </lineage>
</organism>
<feature type="domain" description="Clr5" evidence="4">
    <location>
        <begin position="9"/>
        <end position="66"/>
    </location>
</feature>
<feature type="repeat" description="ANK" evidence="3">
    <location>
        <begin position="1084"/>
        <end position="1116"/>
    </location>
</feature>
<dbReference type="InterPro" id="IPR036770">
    <property type="entry name" value="Ankyrin_rpt-contain_sf"/>
</dbReference>
<evidence type="ECO:0000256" key="1">
    <source>
        <dbReference type="ARBA" id="ARBA00022737"/>
    </source>
</evidence>
<sequence>MASASRHIPPEEWSAHESTIRHLYYIEKLPVQSKKKERCLVRVLEDEYGFSATPEQYEMKFQEWRSAKNLKRPEWQQLLSQYDYLTAKGIKARITVSGAVVDEPKLRRQRRRYAPYPQPGTVVPEACNIPANRQAFVETHGDDGSWSRYTGTEVTVQPVSPVHSVNFQRNITVMSTANRTHGFGSSGALGGFPAQGPLEALSPLADLPVNNARSPAIRPSTYIDVLQLITQMSPGALGEEWVSHWHNSEYQGAINFDDSLSSGSRLFGSTVGPKSPRWGQDCNAMMELGAHGAFLGVQDPIRCSHTLVNSIFQHFKQMQQGNVALVEHAGPPNAEDVLERFESVLPDSLLMASATSGSSLGEPNLLLDSGLQALVYSIVNGFAGLQSIPMKAVFATIREEPKIQPQLFDILKSSPPSIAKTLADNLFRAAVESCDAEAMTIIISVANSSPQAAIDPNEMRISYEGRDYTPIELAAKFRNLEMVQGLLAAKADPNKTYARDDEYAECGALELAVRKWGRYESMDLKLVKLLLQCGATFRISLVKSVIHWGNEAKELLEEVLDRALSSRHEELFDGEHILTITREFENSVAARIISRFIQYCETSGCAKCATRHSKSIQNAFEWAAYRGNFEFVQCLSRFARASSSSLAGAVRSQNSHLIDFLLGQGIKVDEPVSIIRFDDSPFPKQLPVVTTPMAEAIKAQDQSRMNDIEKMGGYLCMAKEHHFRAAMSAAAEIGDIKVVEKLLQFAPAGFEEELTHPLIVAIHHHNTPIAILFLDVGAVLSTANPTGRIEGRWTSPFLEAVKQRDRQVLDAMIQEIETENGQLLRKNWIDDLAIRYAVEWGDVAIIERLYLVGLRADTRALTAAICSNQISMLQRILELGVDLENNFVESPGERIRSPLEPAVEKGDCDSVSLLLSKGVRIDDKRAWEYAMDNDPLIFNLLVSFFKTTNAPISKGFGGLLVMRAIYTRNSLAINCLIEARVDTHHVIYRGRNEDTYPNSLEQDYELNAIGFAVQHDKGTCYDLVLRLLDNGGNPNSIVLYSDWENGPMLHASILLVAIEVRSLGMVKLLIERGAEMRRPARHEHKRTPLQKACEVSSFEIAQFLLNEGVDPNEPPNPGEGRTALQLAATNGSVRIAQLLLRHHADPHGPAARVRGKTAFECAAENGRLHMLQLLWDAASPDGFPREEMLSARDLAREKGHRGCVDCIDSLLQGKPVDLLL</sequence>
<dbReference type="Pfam" id="PF14420">
    <property type="entry name" value="Clr5"/>
    <property type="match status" value="1"/>
</dbReference>
<dbReference type="Gene3D" id="1.25.40.20">
    <property type="entry name" value="Ankyrin repeat-containing domain"/>
    <property type="match status" value="3"/>
</dbReference>
<dbReference type="PANTHER" id="PTHR24198:SF165">
    <property type="entry name" value="ANKYRIN REPEAT-CONTAINING PROTEIN-RELATED"/>
    <property type="match status" value="1"/>
</dbReference>
<dbReference type="Pfam" id="PF13637">
    <property type="entry name" value="Ank_4"/>
    <property type="match status" value="1"/>
</dbReference>
<keyword evidence="1" id="KW-0677">Repeat</keyword>
<dbReference type="Proteomes" id="UP001396898">
    <property type="component" value="Unassembled WGS sequence"/>
</dbReference>
<accession>A0ABR1RIR5</accession>
<dbReference type="PROSITE" id="PS50088">
    <property type="entry name" value="ANK_REPEAT"/>
    <property type="match status" value="2"/>
</dbReference>
<comment type="caution">
    <text evidence="5">The sequence shown here is derived from an EMBL/GenBank/DDBJ whole genome shotgun (WGS) entry which is preliminary data.</text>
</comment>
<evidence type="ECO:0000313" key="6">
    <source>
        <dbReference type="Proteomes" id="UP001396898"/>
    </source>
</evidence>
<evidence type="ECO:0000256" key="3">
    <source>
        <dbReference type="PROSITE-ProRule" id="PRU00023"/>
    </source>
</evidence>